<feature type="region of interest" description="Disordered" evidence="1">
    <location>
        <begin position="1"/>
        <end position="25"/>
    </location>
</feature>
<accession>A0A1M6E2G1</accession>
<dbReference type="Proteomes" id="UP000184171">
    <property type="component" value="Unassembled WGS sequence"/>
</dbReference>
<protein>
    <submittedName>
        <fullName evidence="2">SEC-C motif-containing protein</fullName>
    </submittedName>
</protein>
<dbReference type="STRING" id="1122189.SAMN02745165_00906"/>
<dbReference type="Pfam" id="PF02810">
    <property type="entry name" value="SEC-C"/>
    <property type="match status" value="1"/>
</dbReference>
<dbReference type="EMBL" id="FQZT01000002">
    <property type="protein sequence ID" value="SHI79550.1"/>
    <property type="molecule type" value="Genomic_DNA"/>
</dbReference>
<reference evidence="2 3" key="1">
    <citation type="submission" date="2016-11" db="EMBL/GenBank/DDBJ databases">
        <authorList>
            <person name="Jaros S."/>
            <person name="Januszkiewicz K."/>
            <person name="Wedrychowicz H."/>
        </authorList>
    </citation>
    <scope>NUCLEOTIDE SEQUENCE [LARGE SCALE GENOMIC DNA]</scope>
    <source>
        <strain evidence="2 3">DSM 5091</strain>
    </source>
</reference>
<dbReference type="SUPFAM" id="SSF103642">
    <property type="entry name" value="Sec-C motif"/>
    <property type="match status" value="1"/>
</dbReference>
<dbReference type="Gene3D" id="3.10.450.50">
    <property type="match status" value="1"/>
</dbReference>
<dbReference type="AlphaFoldDB" id="A0A1M6E2G1"/>
<proteinExistence type="predicted"/>
<dbReference type="InterPro" id="IPR004027">
    <property type="entry name" value="SEC_C_motif"/>
</dbReference>
<keyword evidence="3" id="KW-1185">Reference proteome</keyword>
<evidence type="ECO:0000313" key="2">
    <source>
        <dbReference type="EMBL" id="SHI79550.1"/>
    </source>
</evidence>
<gene>
    <name evidence="2" type="ORF">SAMN02745165_00906</name>
</gene>
<name>A0A1M6E2G1_MALRU</name>
<organism evidence="2 3">
    <name type="scientific">Malonomonas rubra DSM 5091</name>
    <dbReference type="NCBI Taxonomy" id="1122189"/>
    <lineage>
        <taxon>Bacteria</taxon>
        <taxon>Pseudomonadati</taxon>
        <taxon>Thermodesulfobacteriota</taxon>
        <taxon>Desulfuromonadia</taxon>
        <taxon>Desulfuromonadales</taxon>
        <taxon>Geopsychrobacteraceae</taxon>
        <taxon>Malonomonas</taxon>
    </lineage>
</organism>
<dbReference type="RefSeq" id="WP_208610121.1">
    <property type="nucleotide sequence ID" value="NZ_FQZT01000002.1"/>
</dbReference>
<evidence type="ECO:0000256" key="1">
    <source>
        <dbReference type="SAM" id="MobiDB-lite"/>
    </source>
</evidence>
<sequence length="69" mass="8050">MSLFNMFKKKPTTELTPPPQPLPQRNDDCWCGSGLKYKKCHADKDQQTLKAIRKQEEKAKAAMRRSPFR</sequence>
<evidence type="ECO:0000313" key="3">
    <source>
        <dbReference type="Proteomes" id="UP000184171"/>
    </source>
</evidence>